<dbReference type="GO" id="GO:0032259">
    <property type="term" value="P:methylation"/>
    <property type="evidence" value="ECO:0007669"/>
    <property type="project" value="UniProtKB-KW"/>
</dbReference>
<reference evidence="8" key="1">
    <citation type="submission" date="2016-10" db="EMBL/GenBank/DDBJ databases">
        <authorList>
            <person name="Varghese N."/>
            <person name="Submissions S."/>
        </authorList>
    </citation>
    <scope>NUCLEOTIDE SEQUENCE [LARGE SCALE GENOMIC DNA]</scope>
    <source>
        <strain evidence="8">DSM 13234</strain>
    </source>
</reference>
<feature type="binding site" evidence="6">
    <location>
        <position position="115"/>
    </location>
    <ligand>
        <name>S-adenosyl-L-methionine</name>
        <dbReference type="ChEBI" id="CHEBI:59789"/>
    </ligand>
</feature>
<protein>
    <recommendedName>
        <fullName evidence="6">Ubiquinone/menaquinone biosynthesis C-methyltransferase UbiE</fullName>
        <ecNumber evidence="6">2.1.1.163</ecNumber>
        <ecNumber evidence="6">2.1.1.201</ecNumber>
    </recommendedName>
    <alternativeName>
        <fullName evidence="6">2-methoxy-6-polyprenyl-1,4-benzoquinol methylase</fullName>
    </alternativeName>
    <alternativeName>
        <fullName evidence="6">Demethylmenaquinone methyltransferase</fullName>
    </alternativeName>
</protein>
<dbReference type="PANTHER" id="PTHR43591">
    <property type="entry name" value="METHYLTRANSFERASE"/>
    <property type="match status" value="1"/>
</dbReference>
<comment type="similarity">
    <text evidence="6">Belongs to the class I-like SAM-binding methyltransferase superfamily. MenG/UbiE family.</text>
</comment>
<dbReference type="Pfam" id="PF01209">
    <property type="entry name" value="Ubie_methyltran"/>
    <property type="match status" value="1"/>
</dbReference>
<evidence type="ECO:0000256" key="5">
    <source>
        <dbReference type="ARBA" id="ARBA00022691"/>
    </source>
</evidence>
<dbReference type="GO" id="GO:0009234">
    <property type="term" value="P:menaquinone biosynthetic process"/>
    <property type="evidence" value="ECO:0007669"/>
    <property type="project" value="UniProtKB-UniRule"/>
</dbReference>
<dbReference type="GO" id="GO:0009060">
    <property type="term" value="P:aerobic respiration"/>
    <property type="evidence" value="ECO:0007669"/>
    <property type="project" value="UniProtKB-UniRule"/>
</dbReference>
<dbReference type="EMBL" id="FNWO01000007">
    <property type="protein sequence ID" value="SEH37125.1"/>
    <property type="molecule type" value="Genomic_DNA"/>
</dbReference>
<dbReference type="NCBIfam" id="TIGR01934">
    <property type="entry name" value="MenG_MenH_UbiE"/>
    <property type="match status" value="1"/>
</dbReference>
<dbReference type="UniPathway" id="UPA00232"/>
<comment type="pathway">
    <text evidence="6">Quinol/quinone metabolism; menaquinone biosynthesis; menaquinol from 1,4-dihydroxy-2-naphthoate: step 2/2.</text>
</comment>
<dbReference type="Gene3D" id="3.40.50.150">
    <property type="entry name" value="Vaccinia Virus protein VP39"/>
    <property type="match status" value="1"/>
</dbReference>
<keyword evidence="4 6" id="KW-0831">Ubiquinone biosynthesis</keyword>
<dbReference type="InterPro" id="IPR004033">
    <property type="entry name" value="UbiE/COQ5_MeTrFase"/>
</dbReference>
<evidence type="ECO:0000256" key="4">
    <source>
        <dbReference type="ARBA" id="ARBA00022688"/>
    </source>
</evidence>
<proteinExistence type="inferred from homology"/>
<dbReference type="AlphaFoldDB" id="A0A1H6HSJ1"/>
<evidence type="ECO:0000256" key="2">
    <source>
        <dbReference type="ARBA" id="ARBA00022603"/>
    </source>
</evidence>
<dbReference type="GO" id="GO:0043770">
    <property type="term" value="F:demethylmenaquinone methyltransferase activity"/>
    <property type="evidence" value="ECO:0007669"/>
    <property type="project" value="UniProtKB-UniRule"/>
</dbReference>
<dbReference type="PANTHER" id="PTHR43591:SF24">
    <property type="entry name" value="2-METHOXY-6-POLYPRENYL-1,4-BENZOQUINOL METHYLASE, MITOCHONDRIAL"/>
    <property type="match status" value="1"/>
</dbReference>
<keyword evidence="8" id="KW-1185">Reference proteome</keyword>
<evidence type="ECO:0000313" key="7">
    <source>
        <dbReference type="EMBL" id="SEH37125.1"/>
    </source>
</evidence>
<dbReference type="Proteomes" id="UP000182983">
    <property type="component" value="Unassembled WGS sequence"/>
</dbReference>
<dbReference type="GO" id="GO:0008425">
    <property type="term" value="F:2-methoxy-6-polyprenyl-1,4-benzoquinol methyltransferase activity"/>
    <property type="evidence" value="ECO:0007669"/>
    <property type="project" value="UniProtKB-UniRule"/>
</dbReference>
<dbReference type="PROSITE" id="PS01184">
    <property type="entry name" value="UBIE_2"/>
    <property type="match status" value="1"/>
</dbReference>
<evidence type="ECO:0000313" key="8">
    <source>
        <dbReference type="Proteomes" id="UP000182983"/>
    </source>
</evidence>
<keyword evidence="1 6" id="KW-0474">Menaquinone biosynthesis</keyword>
<organism evidence="7 8">
    <name type="scientific">Magnetospirillum fulvum</name>
    <name type="common">Rhodospirillum fulvum</name>
    <dbReference type="NCBI Taxonomy" id="1082"/>
    <lineage>
        <taxon>Bacteria</taxon>
        <taxon>Pseudomonadati</taxon>
        <taxon>Pseudomonadota</taxon>
        <taxon>Alphaproteobacteria</taxon>
        <taxon>Rhodospirillales</taxon>
        <taxon>Rhodospirillaceae</taxon>
        <taxon>Magnetospirillum</taxon>
    </lineage>
</organism>
<dbReference type="HAMAP" id="MF_01813">
    <property type="entry name" value="MenG_UbiE_methyltr"/>
    <property type="match status" value="1"/>
</dbReference>
<dbReference type="UniPathway" id="UPA00079">
    <property type="reaction ID" value="UER00169"/>
</dbReference>
<keyword evidence="2 6" id="KW-0489">Methyltransferase</keyword>
<keyword evidence="3 6" id="KW-0808">Transferase</keyword>
<dbReference type="PROSITE" id="PS01183">
    <property type="entry name" value="UBIE_1"/>
    <property type="match status" value="1"/>
</dbReference>
<dbReference type="EC" id="2.1.1.163" evidence="6"/>
<dbReference type="EC" id="2.1.1.201" evidence="6"/>
<dbReference type="PROSITE" id="PS51608">
    <property type="entry name" value="SAM_MT_UBIE"/>
    <property type="match status" value="1"/>
</dbReference>
<sequence>MLNQIADALPTLFGRQMTLAFRIKRSMTEIDNSFGFRQVSPTERRDRIRRVFRAVAPRYDLMNDLMSMGIHRQWKALLVRAVGARPGQVIVDLAGGTGDVARAMNGADRTVIVCDPSTEMMNAGRRRPGKEGLVWLAGEAEAIPLADNSVDTLTISFGIRNVTRLDLALADIHRVLKPGGIAYCLEFSRPHRLIRPFYDLFSFQVIPRLGALVAQAPEAYAYLVESIRRFPDQEEFAAMFRAAGFADVRYRDLSFGIACLHIATKAR</sequence>
<keyword evidence="5 6" id="KW-0949">S-adenosyl-L-methionine</keyword>
<dbReference type="SUPFAM" id="SSF53335">
    <property type="entry name" value="S-adenosyl-L-methionine-dependent methyltransferases"/>
    <property type="match status" value="1"/>
</dbReference>
<evidence type="ECO:0000256" key="1">
    <source>
        <dbReference type="ARBA" id="ARBA00022428"/>
    </source>
</evidence>
<comment type="catalytic activity">
    <reaction evidence="6">
        <text>a 2-demethylmenaquinol + S-adenosyl-L-methionine = a menaquinol + S-adenosyl-L-homocysteine + H(+)</text>
        <dbReference type="Rhea" id="RHEA:42640"/>
        <dbReference type="Rhea" id="RHEA-COMP:9539"/>
        <dbReference type="Rhea" id="RHEA-COMP:9563"/>
        <dbReference type="ChEBI" id="CHEBI:15378"/>
        <dbReference type="ChEBI" id="CHEBI:18151"/>
        <dbReference type="ChEBI" id="CHEBI:55437"/>
        <dbReference type="ChEBI" id="CHEBI:57856"/>
        <dbReference type="ChEBI" id="CHEBI:59789"/>
        <dbReference type="EC" id="2.1.1.163"/>
    </reaction>
</comment>
<feature type="binding site" evidence="6">
    <location>
        <position position="97"/>
    </location>
    <ligand>
        <name>S-adenosyl-L-methionine</name>
        <dbReference type="ChEBI" id="CHEBI:59789"/>
    </ligand>
</feature>
<comment type="function">
    <text evidence="6">Methyltransferase required for the conversion of demethylmenaquinol (DMKH2) to menaquinol (MKH2) and the conversion of 2-polyprenyl-6-methoxy-1,4-benzoquinol (DDMQH2) to 2-polyprenyl-3-methyl-6-methoxy-1,4-benzoquinol (DMQH2).</text>
</comment>
<name>A0A1H6HSJ1_MAGFU</name>
<dbReference type="CDD" id="cd02440">
    <property type="entry name" value="AdoMet_MTases"/>
    <property type="match status" value="1"/>
</dbReference>
<accession>A0A1H6HSJ1</accession>
<feature type="binding site" evidence="6">
    <location>
        <position position="156"/>
    </location>
    <ligand>
        <name>S-adenosyl-L-methionine</name>
        <dbReference type="ChEBI" id="CHEBI:59789"/>
    </ligand>
</feature>
<gene>
    <name evidence="6" type="primary">ubiE</name>
    <name evidence="7" type="ORF">SAMN04244559_01942</name>
</gene>
<dbReference type="InterPro" id="IPR023576">
    <property type="entry name" value="UbiE/COQ5_MeTrFase_CS"/>
</dbReference>
<comment type="caution">
    <text evidence="6">Lacks conserved residue(s) required for the propagation of feature annotation.</text>
</comment>
<comment type="pathway">
    <text evidence="6">Cofactor biosynthesis; ubiquinone biosynthesis.</text>
</comment>
<evidence type="ECO:0000256" key="3">
    <source>
        <dbReference type="ARBA" id="ARBA00022679"/>
    </source>
</evidence>
<evidence type="ECO:0000256" key="6">
    <source>
        <dbReference type="HAMAP-Rule" id="MF_01813"/>
    </source>
</evidence>
<comment type="catalytic activity">
    <reaction evidence="6">
        <text>a 2-methoxy-6-(all-trans-polyprenyl)benzene-1,4-diol + S-adenosyl-L-methionine = a 5-methoxy-2-methyl-3-(all-trans-polyprenyl)benzene-1,4-diol + S-adenosyl-L-homocysteine + H(+)</text>
        <dbReference type="Rhea" id="RHEA:28286"/>
        <dbReference type="Rhea" id="RHEA-COMP:10858"/>
        <dbReference type="Rhea" id="RHEA-COMP:10859"/>
        <dbReference type="ChEBI" id="CHEBI:15378"/>
        <dbReference type="ChEBI" id="CHEBI:57856"/>
        <dbReference type="ChEBI" id="CHEBI:59789"/>
        <dbReference type="ChEBI" id="CHEBI:84166"/>
        <dbReference type="ChEBI" id="CHEBI:84167"/>
        <dbReference type="EC" id="2.1.1.201"/>
    </reaction>
</comment>
<dbReference type="InterPro" id="IPR029063">
    <property type="entry name" value="SAM-dependent_MTases_sf"/>
</dbReference>